<gene>
    <name evidence="1" type="ORF">F6X53_25130</name>
</gene>
<dbReference type="Proteomes" id="UP000474159">
    <property type="component" value="Unassembled WGS sequence"/>
</dbReference>
<accession>A0A6L3SRU5</accession>
<reference evidence="1 2" key="1">
    <citation type="submission" date="2019-09" db="EMBL/GenBank/DDBJ databases">
        <title>YIM 48816 draft genome.</title>
        <authorList>
            <person name="Jiang L."/>
        </authorList>
    </citation>
    <scope>NUCLEOTIDE SEQUENCE [LARGE SCALE GENOMIC DNA]</scope>
    <source>
        <strain evidence="1 2">YIM 48816</strain>
    </source>
</reference>
<keyword evidence="2" id="KW-1185">Reference proteome</keyword>
<proteinExistence type="predicted"/>
<comment type="caution">
    <text evidence="1">The sequence shown here is derived from an EMBL/GenBank/DDBJ whole genome shotgun (WGS) entry which is preliminary data.</text>
</comment>
<sequence>MLNVLVLNRTLAGIALRTRRPGPSAEQWVEALAAVAVFPPPAGSYRTVTLTLGGTAHVEEHPLPGDEPEPVA</sequence>
<protein>
    <submittedName>
        <fullName evidence="1">Uncharacterized protein</fullName>
    </submittedName>
</protein>
<evidence type="ECO:0000313" key="1">
    <source>
        <dbReference type="EMBL" id="KAB1075449.1"/>
    </source>
</evidence>
<dbReference type="RefSeq" id="WP_151003467.1">
    <property type="nucleotide sequence ID" value="NZ_BPQY01000470.1"/>
</dbReference>
<name>A0A6L3SRU5_9HYPH</name>
<dbReference type="EMBL" id="VZZK01000034">
    <property type="protein sequence ID" value="KAB1075449.1"/>
    <property type="molecule type" value="Genomic_DNA"/>
</dbReference>
<organism evidence="1 2">
    <name type="scientific">Methylobacterium soli</name>
    <dbReference type="NCBI Taxonomy" id="553447"/>
    <lineage>
        <taxon>Bacteria</taxon>
        <taxon>Pseudomonadati</taxon>
        <taxon>Pseudomonadota</taxon>
        <taxon>Alphaproteobacteria</taxon>
        <taxon>Hyphomicrobiales</taxon>
        <taxon>Methylobacteriaceae</taxon>
        <taxon>Methylobacterium</taxon>
    </lineage>
</organism>
<dbReference type="AlphaFoldDB" id="A0A6L3SRU5"/>
<evidence type="ECO:0000313" key="2">
    <source>
        <dbReference type="Proteomes" id="UP000474159"/>
    </source>
</evidence>